<name>A0A6A4HHK2_9AGAR</name>
<evidence type="ECO:0000313" key="4">
    <source>
        <dbReference type="Proteomes" id="UP000799118"/>
    </source>
</evidence>
<keyword evidence="1" id="KW-0175">Coiled coil</keyword>
<feature type="coiled-coil region" evidence="1">
    <location>
        <begin position="239"/>
        <end position="280"/>
    </location>
</feature>
<feature type="region of interest" description="Disordered" evidence="2">
    <location>
        <begin position="529"/>
        <end position="713"/>
    </location>
</feature>
<feature type="compositionally biased region" description="Low complexity" evidence="2">
    <location>
        <begin position="610"/>
        <end position="619"/>
    </location>
</feature>
<evidence type="ECO:0000313" key="3">
    <source>
        <dbReference type="EMBL" id="KAE9398019.1"/>
    </source>
</evidence>
<organism evidence="3 4">
    <name type="scientific">Gymnopus androsaceus JB14</name>
    <dbReference type="NCBI Taxonomy" id="1447944"/>
    <lineage>
        <taxon>Eukaryota</taxon>
        <taxon>Fungi</taxon>
        <taxon>Dikarya</taxon>
        <taxon>Basidiomycota</taxon>
        <taxon>Agaricomycotina</taxon>
        <taxon>Agaricomycetes</taxon>
        <taxon>Agaricomycetidae</taxon>
        <taxon>Agaricales</taxon>
        <taxon>Marasmiineae</taxon>
        <taxon>Omphalotaceae</taxon>
        <taxon>Gymnopus</taxon>
    </lineage>
</organism>
<dbReference type="Proteomes" id="UP000799118">
    <property type="component" value="Unassembled WGS sequence"/>
</dbReference>
<evidence type="ECO:0000256" key="2">
    <source>
        <dbReference type="SAM" id="MobiDB-lite"/>
    </source>
</evidence>
<protein>
    <submittedName>
        <fullName evidence="3">Uncharacterized protein</fullName>
    </submittedName>
</protein>
<feature type="region of interest" description="Disordered" evidence="2">
    <location>
        <begin position="99"/>
        <end position="183"/>
    </location>
</feature>
<feature type="compositionally biased region" description="Acidic residues" evidence="2">
    <location>
        <begin position="689"/>
        <end position="713"/>
    </location>
</feature>
<gene>
    <name evidence="3" type="ORF">BT96DRAFT_995205</name>
</gene>
<feature type="compositionally biased region" description="Basic and acidic residues" evidence="2">
    <location>
        <begin position="529"/>
        <end position="555"/>
    </location>
</feature>
<feature type="region of interest" description="Disordered" evidence="2">
    <location>
        <begin position="206"/>
        <end position="237"/>
    </location>
</feature>
<reference evidence="3" key="1">
    <citation type="journal article" date="2019" name="Environ. Microbiol.">
        <title>Fungal ecological strategies reflected in gene transcription - a case study of two litter decomposers.</title>
        <authorList>
            <person name="Barbi F."/>
            <person name="Kohler A."/>
            <person name="Barry K."/>
            <person name="Baskaran P."/>
            <person name="Daum C."/>
            <person name="Fauchery L."/>
            <person name="Ihrmark K."/>
            <person name="Kuo A."/>
            <person name="LaButti K."/>
            <person name="Lipzen A."/>
            <person name="Morin E."/>
            <person name="Grigoriev I.V."/>
            <person name="Henrissat B."/>
            <person name="Lindahl B."/>
            <person name="Martin F."/>
        </authorList>
    </citation>
    <scope>NUCLEOTIDE SEQUENCE</scope>
    <source>
        <strain evidence="3">JB14</strain>
    </source>
</reference>
<dbReference type="OrthoDB" id="3253416at2759"/>
<dbReference type="AlphaFoldDB" id="A0A6A4HHK2"/>
<dbReference type="EMBL" id="ML769488">
    <property type="protein sequence ID" value="KAE9398019.1"/>
    <property type="molecule type" value="Genomic_DNA"/>
</dbReference>
<accession>A0A6A4HHK2</accession>
<feature type="compositionally biased region" description="Polar residues" evidence="2">
    <location>
        <begin position="168"/>
        <end position="182"/>
    </location>
</feature>
<evidence type="ECO:0000256" key="1">
    <source>
        <dbReference type="SAM" id="Coils"/>
    </source>
</evidence>
<feature type="compositionally biased region" description="Basic residues" evidence="2">
    <location>
        <begin position="598"/>
        <end position="609"/>
    </location>
</feature>
<feature type="compositionally biased region" description="Low complexity" evidence="2">
    <location>
        <begin position="135"/>
        <end position="146"/>
    </location>
</feature>
<feature type="compositionally biased region" description="Low complexity" evidence="2">
    <location>
        <begin position="99"/>
        <end position="126"/>
    </location>
</feature>
<feature type="compositionally biased region" description="Polar residues" evidence="2">
    <location>
        <begin position="206"/>
        <end position="217"/>
    </location>
</feature>
<keyword evidence="4" id="KW-1185">Reference proteome</keyword>
<sequence length="713" mass="75954">MDDTPIGPMIAIPHSDMVDASQIHCQELENNAALNKVSTQTAAAIALCAPQSMSKPNYQPSRSTRLFARGDENNAAVALPSRACTATSAAARVVLTDITNTSNSSNGPSSRPSDAGSVAAADNAAGRIPAAQNDNAANTASYTSSAPDRGQPDTPTGPAVGDSVPGNAANTGGSASTGTSLLNRGVSDSEVAGQCSSAIAAEAVDGSTTGASPSNGGASDAEVAGEHSLSKAAEAVDGSEECRIMRQAAQDRLEKLSANVDKLLEEQEELFAKYAELNNVSVDRIKKLAHQLPSMKPQKKASDYNVLVYFKGKELNSNKGSRILLRDLYNHVKKDDDLQDIFNDPDAMKSLCQKYDEEKSEEKVAAIWADFLYESSDANSFGMVCPQFLRVNCCACFLWSWSRGCLLLTVLSYGCPRHRELVQELCCYCAESWDKKLYQSEMASEIVRLITQGLQEITGVVNLTMSYVSFSKNIVVPYKVNVRGWPDDVPRSYPQRLSADQTKRLYDAWNGGGAHWYRMTAAEAKSYEKEAEKNGELEPRVRKKRSDAGLKRGQQDDSGSNDSRDDELARPAKGTKRKRAARDNGEEGSDDEEDVRPLKRRSGVTRGAKKAAGGPKKSAGGAGGAKKSARGSGKKSAGGNQKKSPAGMSRKVAGGSKKLTEGAGGSRKSAAKNGKGKKKSQRFVVSDSDGSDEGSDGGEDDDEDDEGDAEFSD</sequence>
<proteinExistence type="predicted"/>